<evidence type="ECO:0008006" key="4">
    <source>
        <dbReference type="Google" id="ProtNLM"/>
    </source>
</evidence>
<dbReference type="EMBL" id="WOWK01000043">
    <property type="protein sequence ID" value="KAF0324524.1"/>
    <property type="molecule type" value="Genomic_DNA"/>
</dbReference>
<sequence>MTSEELSERVSSAPPSLNVTEESFDRQHLRGLQAVLKRTIGGSNYVSVQATHGSTKHPEASMSGQVPPAQVQDGQTSSVFQTSGKRYCSQREGSDDGEDKDTSRRKRSRIEKIPSSAKSLACPFHRHDSENHRKLRSCAGPGWASIHRVKEHVLRQHALPIYCPRCLKIFNSETEFKCHLRQISLCPLTDSIPPEGYDKEQGAALRTRSKGGAEQEWRAIYHILFPSVPEELIPSPYYDDDDMQLEKLQRREAHRVQKHMESFIPRIVRRLLQQATFMPAASFSAPILTRIVETVANAVAEASQSYRQRAALSIEAQEPAVPDGPSSFTQHPQ</sequence>
<evidence type="ECO:0000313" key="3">
    <source>
        <dbReference type="Proteomes" id="UP000434172"/>
    </source>
</evidence>
<protein>
    <recommendedName>
        <fullName evidence="4">C2H2-type domain-containing protein</fullName>
    </recommendedName>
</protein>
<dbReference type="PANTHER" id="PTHR38166:SF1">
    <property type="entry name" value="C2H2-TYPE DOMAIN-CONTAINING PROTEIN"/>
    <property type="match status" value="1"/>
</dbReference>
<accession>A0A8H3WCV8</accession>
<feature type="non-terminal residue" evidence="2">
    <location>
        <position position="1"/>
    </location>
</feature>
<dbReference type="Proteomes" id="UP000434172">
    <property type="component" value="Unassembled WGS sequence"/>
</dbReference>
<feature type="compositionally biased region" description="Polar residues" evidence="1">
    <location>
        <begin position="72"/>
        <end position="84"/>
    </location>
</feature>
<dbReference type="OrthoDB" id="4161727at2759"/>
<feature type="region of interest" description="Disordered" evidence="1">
    <location>
        <begin position="1"/>
        <end position="25"/>
    </location>
</feature>
<evidence type="ECO:0000256" key="1">
    <source>
        <dbReference type="SAM" id="MobiDB-lite"/>
    </source>
</evidence>
<dbReference type="PANTHER" id="PTHR38166">
    <property type="entry name" value="C2H2-TYPE DOMAIN-CONTAINING PROTEIN-RELATED"/>
    <property type="match status" value="1"/>
</dbReference>
<comment type="caution">
    <text evidence="2">The sequence shown here is derived from an EMBL/GenBank/DDBJ whole genome shotgun (WGS) entry which is preliminary data.</text>
</comment>
<dbReference type="AlphaFoldDB" id="A0A8H3WCV8"/>
<evidence type="ECO:0000313" key="2">
    <source>
        <dbReference type="EMBL" id="KAF0324524.1"/>
    </source>
</evidence>
<reference evidence="2 3" key="1">
    <citation type="submission" date="2019-12" db="EMBL/GenBank/DDBJ databases">
        <title>A genome sequence resource for the geographically widespread anthracnose pathogen Colletotrichum asianum.</title>
        <authorList>
            <person name="Meng Y."/>
        </authorList>
    </citation>
    <scope>NUCLEOTIDE SEQUENCE [LARGE SCALE GENOMIC DNA]</scope>
    <source>
        <strain evidence="2 3">ICMP 18580</strain>
    </source>
</reference>
<feature type="region of interest" description="Disordered" evidence="1">
    <location>
        <begin position="47"/>
        <end position="117"/>
    </location>
</feature>
<name>A0A8H3WCV8_9PEZI</name>
<feature type="compositionally biased region" description="Polar residues" evidence="1">
    <location>
        <begin position="1"/>
        <end position="21"/>
    </location>
</feature>
<keyword evidence="3" id="KW-1185">Reference proteome</keyword>
<proteinExistence type="predicted"/>
<organism evidence="2 3">
    <name type="scientific">Colletotrichum asianum</name>
    <dbReference type="NCBI Taxonomy" id="702518"/>
    <lineage>
        <taxon>Eukaryota</taxon>
        <taxon>Fungi</taxon>
        <taxon>Dikarya</taxon>
        <taxon>Ascomycota</taxon>
        <taxon>Pezizomycotina</taxon>
        <taxon>Sordariomycetes</taxon>
        <taxon>Hypocreomycetidae</taxon>
        <taxon>Glomerellales</taxon>
        <taxon>Glomerellaceae</taxon>
        <taxon>Colletotrichum</taxon>
        <taxon>Colletotrichum gloeosporioides species complex</taxon>
    </lineage>
</organism>
<gene>
    <name evidence="2" type="ORF">GQ607_008228</name>
</gene>